<feature type="region of interest" description="Disordered" evidence="11">
    <location>
        <begin position="115"/>
        <end position="143"/>
    </location>
</feature>
<feature type="compositionally biased region" description="Basic and acidic residues" evidence="11">
    <location>
        <begin position="116"/>
        <end position="143"/>
    </location>
</feature>
<evidence type="ECO:0000313" key="15">
    <source>
        <dbReference type="RefSeq" id="XP_025021209.1"/>
    </source>
</evidence>
<feature type="region of interest" description="Disordered" evidence="11">
    <location>
        <begin position="1"/>
        <end position="49"/>
    </location>
</feature>
<feature type="domain" description="Dynein regulatory complex protein 1/2 N-terminal" evidence="12">
    <location>
        <begin position="113"/>
        <end position="214"/>
    </location>
</feature>
<dbReference type="GeneID" id="103051167"/>
<evidence type="ECO:0000259" key="13">
    <source>
        <dbReference type="Pfam" id="PF14775"/>
    </source>
</evidence>
<evidence type="ECO:0000256" key="11">
    <source>
        <dbReference type="SAM" id="MobiDB-lite"/>
    </source>
</evidence>
<sequence length="752" mass="87722">MSVAVTEGEAGTDVDVEAEAAGVGVRDVGSGGFPRSRAPNLNSDDPQDRIAARRLRTNARVEAKRREALGEDADAKKLVEEEQSRSHKQIEESRQRLAKLLLDGTQLVTNIQVAADSRETHRRSEEEELTRQRVEKLENEAKANQDKFDEITSKWVSAKKKTIPQDLWEALNLQQQHCALLIEEKNKVISELQQELKSKDDQYVKDLRKQNEDINLLLERMEEQIRNLIKNYRRELLHIEKAFELERRELLSSNKKKWEQAMQTLNRQELDFMMARLKKVEECEQELKQLRVQDAEEYNVIKIKLEHDVQILEQQLQQMKAIYQLNQEKLEYNFQVLKKRDDENTIIKSQQKRKLNRLHDVLNNLRLKFAKQIKQYREENLTLTADYKRIVEQYKDLQRTMRHFAIVDAEHFLDVWLMNEEEAKQLIRKAFDADRVIHAQQLGLPWTEPDGWFLHNVGPIKHTKKMKSANELAHEVITPDKKEAVPEEGCKEVVGDEPEVKMLWSISSKTIKRILELLCDESGFLIESKLRGLLQPLEKPDRTLMKLDSIFTALSIDSEDDVYRMVEFFMNFKVQKMAGAQNLEALMADTVDKETSRDAKIIGQEEASAEPQEEDKGSTFTALPISALYMHPNDILKALKAFVQEFQEPRDRRPQIKKAHEERDNSKDSEYWDALAHVIPDGKLKLWDTLIIGLQKYYHILTQRAKLITETNGLNQQNEELQMLLQQYLRSPVNSELLIPPTHLLHLQMNNP</sequence>
<dbReference type="Pfam" id="PF14772">
    <property type="entry name" value="NYD-SP28"/>
    <property type="match status" value="1"/>
</dbReference>
<dbReference type="PANTHER" id="PTHR21625:SF1">
    <property type="entry name" value="DYNEIN REGULATORY COMPLEX PROTEIN 1"/>
    <property type="match status" value="1"/>
</dbReference>
<dbReference type="InterPro" id="IPR039750">
    <property type="entry name" value="DRC1/DRC2"/>
</dbReference>
<evidence type="ECO:0000256" key="7">
    <source>
        <dbReference type="ARBA" id="ARBA00023273"/>
    </source>
</evidence>
<evidence type="ECO:0000256" key="4">
    <source>
        <dbReference type="ARBA" id="ARBA00022846"/>
    </source>
</evidence>
<feature type="domain" description="Dynein regulatory complex protein 1 C-terminal" evidence="13">
    <location>
        <begin position="670"/>
        <end position="729"/>
    </location>
</feature>
<dbReference type="InterPro" id="IPR039505">
    <property type="entry name" value="DRC1/2_N"/>
</dbReference>
<dbReference type="OrthoDB" id="10260459at2759"/>
<keyword evidence="6" id="KW-0969">Cilium</keyword>
<dbReference type="RefSeq" id="XP_025021209.1">
    <property type="nucleotide sequence ID" value="XM_025165441.1"/>
</dbReference>
<evidence type="ECO:0000256" key="9">
    <source>
        <dbReference type="ARBA" id="ARBA00046115"/>
    </source>
</evidence>
<reference evidence="15" key="1">
    <citation type="submission" date="2025-08" db="UniProtKB">
        <authorList>
            <consortium name="RefSeq"/>
        </authorList>
    </citation>
    <scope>IDENTIFICATION</scope>
    <source>
        <tissue evidence="15">Liver</tissue>
    </source>
</reference>
<proteinExistence type="inferred from homology"/>
<keyword evidence="7" id="KW-0966">Cell projection</keyword>
<dbReference type="PANTHER" id="PTHR21625">
    <property type="entry name" value="NYD-SP28 PROTEIN"/>
    <property type="match status" value="1"/>
</dbReference>
<dbReference type="GO" id="GO:0060285">
    <property type="term" value="P:cilium-dependent cell motility"/>
    <property type="evidence" value="ECO:0007669"/>
    <property type="project" value="TreeGrafter"/>
</dbReference>
<dbReference type="KEGG" id="pbi:103051167"/>
<evidence type="ECO:0000259" key="12">
    <source>
        <dbReference type="Pfam" id="PF14772"/>
    </source>
</evidence>
<evidence type="ECO:0000256" key="3">
    <source>
        <dbReference type="ARBA" id="ARBA00013815"/>
    </source>
</evidence>
<name>A0A9F5IUW1_PYTBI</name>
<evidence type="ECO:0000256" key="1">
    <source>
        <dbReference type="ARBA" id="ARBA00004611"/>
    </source>
</evidence>
<evidence type="ECO:0000256" key="6">
    <source>
        <dbReference type="ARBA" id="ARBA00023069"/>
    </source>
</evidence>
<dbReference type="Proteomes" id="UP000695026">
    <property type="component" value="Unplaced"/>
</dbReference>
<comment type="subcellular location">
    <subcellularLocation>
        <location evidence="1">Cytoplasm</location>
        <location evidence="1">Cytoskeleton</location>
        <location evidence="1">Flagellum axoneme</location>
    </subcellularLocation>
</comment>
<feature type="coiled-coil region" evidence="10">
    <location>
        <begin position="182"/>
        <end position="393"/>
    </location>
</feature>
<evidence type="ECO:0000313" key="14">
    <source>
        <dbReference type="Proteomes" id="UP000695026"/>
    </source>
</evidence>
<comment type="similarity">
    <text evidence="2">Belongs to the DRC1 family.</text>
</comment>
<dbReference type="OMA" id="LDFMMAR"/>
<dbReference type="Pfam" id="PF14775">
    <property type="entry name" value="NYD-SP28_assoc"/>
    <property type="match status" value="1"/>
</dbReference>
<evidence type="ECO:0000256" key="8">
    <source>
        <dbReference type="ARBA" id="ARBA00031554"/>
    </source>
</evidence>
<feature type="compositionally biased region" description="Low complexity" evidence="11">
    <location>
        <begin position="19"/>
        <end position="28"/>
    </location>
</feature>
<dbReference type="AlphaFoldDB" id="A0A9F5IUW1"/>
<evidence type="ECO:0000256" key="2">
    <source>
        <dbReference type="ARBA" id="ARBA00009688"/>
    </source>
</evidence>
<protein>
    <recommendedName>
        <fullName evidence="3">Dynein regulatory complex protein 1</fullName>
    </recommendedName>
    <alternativeName>
        <fullName evidence="8">Coiled-coil domain-containing protein 164</fullName>
    </alternativeName>
</protein>
<dbReference type="CTD" id="92749"/>
<organism evidence="14 15">
    <name type="scientific">Python bivittatus</name>
    <name type="common">Burmese python</name>
    <name type="synonym">Python molurus bivittatus</name>
    <dbReference type="NCBI Taxonomy" id="176946"/>
    <lineage>
        <taxon>Eukaryota</taxon>
        <taxon>Metazoa</taxon>
        <taxon>Chordata</taxon>
        <taxon>Craniata</taxon>
        <taxon>Vertebrata</taxon>
        <taxon>Euteleostomi</taxon>
        <taxon>Lepidosauria</taxon>
        <taxon>Squamata</taxon>
        <taxon>Bifurcata</taxon>
        <taxon>Unidentata</taxon>
        <taxon>Episquamata</taxon>
        <taxon>Toxicofera</taxon>
        <taxon>Serpentes</taxon>
        <taxon>Henophidia</taxon>
        <taxon>Pythonidae</taxon>
        <taxon>Python</taxon>
    </lineage>
</organism>
<evidence type="ECO:0000256" key="10">
    <source>
        <dbReference type="SAM" id="Coils"/>
    </source>
</evidence>
<dbReference type="GO" id="GO:0070286">
    <property type="term" value="P:axonemal dynein complex assembly"/>
    <property type="evidence" value="ECO:0007669"/>
    <property type="project" value="InterPro"/>
</dbReference>
<dbReference type="InterPro" id="IPR029440">
    <property type="entry name" value="DRC1_C"/>
</dbReference>
<keyword evidence="14" id="KW-1185">Reference proteome</keyword>
<dbReference type="GO" id="GO:0005858">
    <property type="term" value="C:axonemal dynein complex"/>
    <property type="evidence" value="ECO:0007669"/>
    <property type="project" value="InterPro"/>
</dbReference>
<dbReference type="GO" id="GO:0003352">
    <property type="term" value="P:regulation of cilium movement"/>
    <property type="evidence" value="ECO:0007669"/>
    <property type="project" value="TreeGrafter"/>
</dbReference>
<keyword evidence="4" id="KW-0282">Flagellum</keyword>
<comment type="function">
    <text evidence="9">Component of the nexin-dynein regulatory complex (N-DRC) a key regulator of ciliary/flagellar motility which maintains the alignment and integrity of the distal axoneme and regulates microtubule sliding in motile axonemes. Plays a critical role in the assembly of N-DRC and also stabilizes the assembly of multiple inner dynein arms and radial spokes. Coassembles with CCDC65/DRC2 to form a central scaffold needed for assembly of the N-DRC and its attachment to the outer doublet microtubules.</text>
</comment>
<keyword evidence="5 10" id="KW-0175">Coiled coil</keyword>
<gene>
    <name evidence="15" type="primary">DRC1</name>
</gene>
<evidence type="ECO:0000256" key="5">
    <source>
        <dbReference type="ARBA" id="ARBA00023054"/>
    </source>
</evidence>
<accession>A0A9F5IUW1</accession>